<keyword evidence="4" id="KW-0493">Microtubule</keyword>
<evidence type="ECO:0000256" key="4">
    <source>
        <dbReference type="ARBA" id="ARBA00022701"/>
    </source>
</evidence>
<evidence type="ECO:0000256" key="6">
    <source>
        <dbReference type="SAM" id="MobiDB-lite"/>
    </source>
</evidence>
<dbReference type="PANTHER" id="PTHR47067">
    <property type="entry name" value="TPX2 (TARGETING PROTEIN FOR XKLP2) PROTEIN FAMILY-RELATED"/>
    <property type="match status" value="1"/>
</dbReference>
<feature type="domain" description="TPX2 C-terminal" evidence="7">
    <location>
        <begin position="417"/>
        <end position="454"/>
    </location>
</feature>
<evidence type="ECO:0000256" key="3">
    <source>
        <dbReference type="ARBA" id="ARBA00022490"/>
    </source>
</evidence>
<dbReference type="InterPro" id="IPR044216">
    <property type="entry name" value="WDL7"/>
</dbReference>
<dbReference type="GO" id="GO:0005874">
    <property type="term" value="C:microtubule"/>
    <property type="evidence" value="ECO:0007669"/>
    <property type="project" value="UniProtKB-KW"/>
</dbReference>
<feature type="compositionally biased region" description="Low complexity" evidence="6">
    <location>
        <begin position="256"/>
        <end position="274"/>
    </location>
</feature>
<dbReference type="Proteomes" id="UP000027138">
    <property type="component" value="Unassembled WGS sequence"/>
</dbReference>
<evidence type="ECO:0000256" key="5">
    <source>
        <dbReference type="ARBA" id="ARBA00023212"/>
    </source>
</evidence>
<feature type="compositionally biased region" description="Polar residues" evidence="6">
    <location>
        <begin position="478"/>
        <end position="490"/>
    </location>
</feature>
<dbReference type="PANTHER" id="PTHR47067:SF16">
    <property type="entry name" value="TPX2 (TARGETING PROTEIN FOR XKLP2) PROTEIN FAMILY"/>
    <property type="match status" value="1"/>
</dbReference>
<organism evidence="8 9">
    <name type="scientific">Jatropha curcas</name>
    <name type="common">Barbados nut</name>
    <dbReference type="NCBI Taxonomy" id="180498"/>
    <lineage>
        <taxon>Eukaryota</taxon>
        <taxon>Viridiplantae</taxon>
        <taxon>Streptophyta</taxon>
        <taxon>Embryophyta</taxon>
        <taxon>Tracheophyta</taxon>
        <taxon>Spermatophyta</taxon>
        <taxon>Magnoliopsida</taxon>
        <taxon>eudicotyledons</taxon>
        <taxon>Gunneridae</taxon>
        <taxon>Pentapetalae</taxon>
        <taxon>rosids</taxon>
        <taxon>fabids</taxon>
        <taxon>Malpighiales</taxon>
        <taxon>Euphorbiaceae</taxon>
        <taxon>Crotonoideae</taxon>
        <taxon>Jatropheae</taxon>
        <taxon>Jatropha</taxon>
    </lineage>
</organism>
<feature type="region of interest" description="Disordered" evidence="6">
    <location>
        <begin position="478"/>
        <end position="525"/>
    </location>
</feature>
<keyword evidence="3" id="KW-0963">Cytoplasm</keyword>
<feature type="compositionally biased region" description="Polar residues" evidence="6">
    <location>
        <begin position="499"/>
        <end position="509"/>
    </location>
</feature>
<dbReference type="Pfam" id="PF06886">
    <property type="entry name" value="TPX2"/>
    <property type="match status" value="1"/>
</dbReference>
<dbReference type="InterPro" id="IPR027329">
    <property type="entry name" value="TPX2_C"/>
</dbReference>
<feature type="compositionally biased region" description="Basic and acidic residues" evidence="6">
    <location>
        <begin position="241"/>
        <end position="251"/>
    </location>
</feature>
<feature type="compositionally biased region" description="Polar residues" evidence="6">
    <location>
        <begin position="282"/>
        <end position="297"/>
    </location>
</feature>
<feature type="region of interest" description="Disordered" evidence="6">
    <location>
        <begin position="237"/>
        <end position="353"/>
    </location>
</feature>
<gene>
    <name evidence="8" type="ORF">JCGZ_17891</name>
</gene>
<dbReference type="STRING" id="180498.A0A067JVC7"/>
<name>A0A067JVC7_JATCU</name>
<evidence type="ECO:0000313" key="9">
    <source>
        <dbReference type="Proteomes" id="UP000027138"/>
    </source>
</evidence>
<keyword evidence="5" id="KW-0206">Cytoskeleton</keyword>
<feature type="compositionally biased region" description="Low complexity" evidence="6">
    <location>
        <begin position="326"/>
        <end position="342"/>
    </location>
</feature>
<comment type="similarity">
    <text evidence="2">Belongs to the TPX2 family.</text>
</comment>
<feature type="compositionally biased region" description="Basic and acidic residues" evidence="6">
    <location>
        <begin position="301"/>
        <end position="311"/>
    </location>
</feature>
<comment type="subcellular location">
    <subcellularLocation>
        <location evidence="1">Cytoplasm</location>
        <location evidence="1">Cytoskeleton</location>
    </subcellularLocation>
</comment>
<sequence length="525" mass="57624">MAEPTCLMRSFSHPSTASREAKEGDPLRALTESISFGRFMSETLAWEKWSTFSHNRYLEEVEQFSKPGSVAQKKAYFEAHYKQRAAMKAAALLEQANTALSSVPEGDIAANNVSEAKTAANNDPEAKTAADNVPEAEITDNNVPEVEIVGRTHKDTPIDFVEAEATGNTVIGVQQEKDVHALAQSPESHPEDRLQNAIVETTEKVIREMIEVGSSIQIENPKQLDNAEESDKILATQEAKMPNKETAEKENVAVPSNKRQMNSSSKSSSQSRASKVPKPSIKQVNSTQLKGGTNVNPSKKKSLEELIDRKRLNAKPVHMSINLPPSTRETSKSSTRMSKESSATPQNSTRASVYGISKLLPSINRQSEDRRSQSLLNKSVSGGRIAGGILQAISGDRTKSSTASGSKVRSSIISSPFSFRSGERAAKRKEFFQKLEEKNNAKEAEKSHLHVKSKIPLTRPRSPKLGRKPSSYMVQEASFQHPQRPSVNAESSKRVVPKGNQSTTHSITLLTRKKAHENASPNIQH</sequence>
<protein>
    <recommendedName>
        <fullName evidence="7">TPX2 C-terminal domain-containing protein</fullName>
    </recommendedName>
</protein>
<keyword evidence="9" id="KW-1185">Reference proteome</keyword>
<proteinExistence type="inferred from homology"/>
<feature type="region of interest" description="Disordered" evidence="6">
    <location>
        <begin position="117"/>
        <end position="136"/>
    </location>
</feature>
<dbReference type="EMBL" id="KK914893">
    <property type="protein sequence ID" value="KDP26733.1"/>
    <property type="molecule type" value="Genomic_DNA"/>
</dbReference>
<dbReference type="KEGG" id="jcu:105644743"/>
<dbReference type="AlphaFoldDB" id="A0A067JVC7"/>
<dbReference type="OrthoDB" id="621651at2759"/>
<evidence type="ECO:0000259" key="7">
    <source>
        <dbReference type="Pfam" id="PF06886"/>
    </source>
</evidence>
<evidence type="ECO:0000313" key="8">
    <source>
        <dbReference type="EMBL" id="KDP26733.1"/>
    </source>
</evidence>
<evidence type="ECO:0000256" key="2">
    <source>
        <dbReference type="ARBA" id="ARBA00005885"/>
    </source>
</evidence>
<evidence type="ECO:0000256" key="1">
    <source>
        <dbReference type="ARBA" id="ARBA00004245"/>
    </source>
</evidence>
<accession>A0A067JVC7</accession>
<reference evidence="8 9" key="1">
    <citation type="journal article" date="2014" name="PLoS ONE">
        <title>Global Analysis of Gene Expression Profiles in Physic Nut (Jatropha curcas L.) Seedlings Exposed to Salt Stress.</title>
        <authorList>
            <person name="Zhang L."/>
            <person name="Zhang C."/>
            <person name="Wu P."/>
            <person name="Chen Y."/>
            <person name="Li M."/>
            <person name="Jiang H."/>
            <person name="Wu G."/>
        </authorList>
    </citation>
    <scope>NUCLEOTIDE SEQUENCE [LARGE SCALE GENOMIC DNA]</scope>
    <source>
        <strain evidence="9">cv. GZQX0401</strain>
        <tissue evidence="8">Young leaves</tissue>
    </source>
</reference>